<sequence length="413" mass="46174">MGTRDDDSFPTGRRGSPGKIFIGGIPRETTRVQFFKHFHKYGEIKDSVIMLDPRTGIARGFGFVTYENPSVIDKVIEDAHVINGKQVVIKRTIPKGVVGTKDFKTRRTFISGIPSRLTEDEFKDLFKQFGEVKEHGIVRDNNASFLGFGFITFGTEQSVDDLLAKRNKVELDGGSQILLHKVYARWERPPRRFFKLNSDGSSAGNPGKAGAGGIIRNDQGEWIVGYSRKLGQATSTCAELWGVRDGLQLAVKRGLFYVIIEVDSQVVLDLICKEAVDSHTLGPIIKECRSLLEQIPNHRFCQINRDSNSCADHLARMGATMTKDFVIFEFPPDCVRLLLFAESLEPEDNDVILGGETNEFKSLNHTKDDDSLPQTKCGASPGYISFNVVGVCLSDKQNFCWRFSKRYNICTVS</sequence>
<evidence type="ECO:0000259" key="4">
    <source>
        <dbReference type="PROSITE" id="PS50102"/>
    </source>
</evidence>
<dbReference type="InterPro" id="IPR000504">
    <property type="entry name" value="RRM_dom"/>
</dbReference>
<evidence type="ECO:0000256" key="1">
    <source>
        <dbReference type="ARBA" id="ARBA00004123"/>
    </source>
</evidence>
<dbReference type="SUPFAM" id="SSF54928">
    <property type="entry name" value="RNA-binding domain, RBD"/>
    <property type="match status" value="2"/>
</dbReference>
<feature type="domain" description="RNase H type-1" evidence="5">
    <location>
        <begin position="190"/>
        <end position="320"/>
    </location>
</feature>
<dbReference type="InterPro" id="IPR012677">
    <property type="entry name" value="Nucleotide-bd_a/b_plait_sf"/>
</dbReference>
<dbReference type="Proteomes" id="UP000504621">
    <property type="component" value="Unplaced"/>
</dbReference>
<dbReference type="GO" id="GO:0000785">
    <property type="term" value="C:chromatin"/>
    <property type="evidence" value="ECO:0007669"/>
    <property type="project" value="TreeGrafter"/>
</dbReference>
<dbReference type="Gene3D" id="3.30.420.10">
    <property type="entry name" value="Ribonuclease H-like superfamily/Ribonuclease H"/>
    <property type="match status" value="1"/>
</dbReference>
<dbReference type="CDD" id="cd06222">
    <property type="entry name" value="RNase_H_like"/>
    <property type="match status" value="1"/>
</dbReference>
<keyword evidence="2" id="KW-0539">Nucleus</keyword>
<dbReference type="InterPro" id="IPR035979">
    <property type="entry name" value="RBD_domain_sf"/>
</dbReference>
<dbReference type="Gene3D" id="3.30.70.330">
    <property type="match status" value="2"/>
</dbReference>
<evidence type="ECO:0000259" key="5">
    <source>
        <dbReference type="PROSITE" id="PS50879"/>
    </source>
</evidence>
<comment type="subcellular location">
    <subcellularLocation>
        <location evidence="1">Nucleus</location>
    </subcellularLocation>
</comment>
<feature type="domain" description="RRM" evidence="4">
    <location>
        <begin position="18"/>
        <end position="94"/>
    </location>
</feature>
<dbReference type="GO" id="GO:0004523">
    <property type="term" value="F:RNA-DNA hybrid ribonuclease activity"/>
    <property type="evidence" value="ECO:0007669"/>
    <property type="project" value="InterPro"/>
</dbReference>
<evidence type="ECO:0000256" key="2">
    <source>
        <dbReference type="ARBA" id="ARBA00023242"/>
    </source>
</evidence>
<dbReference type="SMART" id="SM00360">
    <property type="entry name" value="RRM"/>
    <property type="match status" value="2"/>
</dbReference>
<proteinExistence type="predicted"/>
<dbReference type="OrthoDB" id="1875751at2759"/>
<dbReference type="InterPro" id="IPR002156">
    <property type="entry name" value="RNaseH_domain"/>
</dbReference>
<dbReference type="InterPro" id="IPR044730">
    <property type="entry name" value="RNase_H-like_dom_plant"/>
</dbReference>
<dbReference type="SUPFAM" id="SSF53098">
    <property type="entry name" value="Ribonuclease H-like"/>
    <property type="match status" value="1"/>
</dbReference>
<dbReference type="RefSeq" id="XP_021299307.1">
    <property type="nucleotide sequence ID" value="XM_021443632.1"/>
</dbReference>
<dbReference type="PROSITE" id="PS50102">
    <property type="entry name" value="RRM"/>
    <property type="match status" value="2"/>
</dbReference>
<dbReference type="GO" id="GO:0005654">
    <property type="term" value="C:nucleoplasm"/>
    <property type="evidence" value="ECO:0007669"/>
    <property type="project" value="TreeGrafter"/>
</dbReference>
<gene>
    <name evidence="7" type="primary">LOC110427969</name>
</gene>
<protein>
    <submittedName>
        <fullName evidence="7">Heterogeneous nuclear ribonucleoprotein D-like isoform X1</fullName>
    </submittedName>
</protein>
<reference evidence="7" key="1">
    <citation type="submission" date="2025-08" db="UniProtKB">
        <authorList>
            <consortium name="RefSeq"/>
        </authorList>
    </citation>
    <scope>IDENTIFICATION</scope>
    <source>
        <tissue evidence="7">Leaf</tissue>
    </source>
</reference>
<dbReference type="GeneID" id="110427969"/>
<dbReference type="GO" id="GO:0003723">
    <property type="term" value="F:RNA binding"/>
    <property type="evidence" value="ECO:0007669"/>
    <property type="project" value="UniProtKB-UniRule"/>
</dbReference>
<evidence type="ECO:0000256" key="3">
    <source>
        <dbReference type="PROSITE-ProRule" id="PRU00176"/>
    </source>
</evidence>
<dbReference type="CDD" id="cd00590">
    <property type="entry name" value="RRM_SF"/>
    <property type="match status" value="1"/>
</dbReference>
<dbReference type="PANTHER" id="PTHR48033">
    <property type="entry name" value="RNA-BINDING (RRM/RBD/RNP MOTIFS) FAMILY PROTEIN"/>
    <property type="match status" value="1"/>
</dbReference>
<name>A0A6J1BID7_9ROSI</name>
<organism evidence="6 7">
    <name type="scientific">Herrania umbratica</name>
    <dbReference type="NCBI Taxonomy" id="108875"/>
    <lineage>
        <taxon>Eukaryota</taxon>
        <taxon>Viridiplantae</taxon>
        <taxon>Streptophyta</taxon>
        <taxon>Embryophyta</taxon>
        <taxon>Tracheophyta</taxon>
        <taxon>Spermatophyta</taxon>
        <taxon>Magnoliopsida</taxon>
        <taxon>eudicotyledons</taxon>
        <taxon>Gunneridae</taxon>
        <taxon>Pentapetalae</taxon>
        <taxon>rosids</taxon>
        <taxon>malvids</taxon>
        <taxon>Malvales</taxon>
        <taxon>Malvaceae</taxon>
        <taxon>Byttnerioideae</taxon>
        <taxon>Herrania</taxon>
    </lineage>
</organism>
<evidence type="ECO:0000313" key="6">
    <source>
        <dbReference type="Proteomes" id="UP000504621"/>
    </source>
</evidence>
<dbReference type="InterPro" id="IPR036397">
    <property type="entry name" value="RNaseH_sf"/>
</dbReference>
<dbReference type="AlphaFoldDB" id="A0A6J1BID7"/>
<evidence type="ECO:0000313" key="7">
    <source>
        <dbReference type="RefSeq" id="XP_021299307.1"/>
    </source>
</evidence>
<dbReference type="Pfam" id="PF13456">
    <property type="entry name" value="RVT_3"/>
    <property type="match status" value="1"/>
</dbReference>
<keyword evidence="6" id="KW-1185">Reference proteome</keyword>
<accession>A0A6J1BID7</accession>
<dbReference type="PROSITE" id="PS50879">
    <property type="entry name" value="RNASE_H_1"/>
    <property type="match status" value="1"/>
</dbReference>
<dbReference type="InterPro" id="IPR012337">
    <property type="entry name" value="RNaseH-like_sf"/>
</dbReference>
<keyword evidence="3" id="KW-0694">RNA-binding</keyword>
<feature type="domain" description="RRM" evidence="4">
    <location>
        <begin position="106"/>
        <end position="184"/>
    </location>
</feature>
<dbReference type="GO" id="GO:0010468">
    <property type="term" value="P:regulation of gene expression"/>
    <property type="evidence" value="ECO:0007669"/>
    <property type="project" value="TreeGrafter"/>
</dbReference>
<dbReference type="PANTHER" id="PTHR48033:SF5">
    <property type="entry name" value="RRM DOMAIN-CONTAINING PROTEIN"/>
    <property type="match status" value="1"/>
</dbReference>
<dbReference type="Pfam" id="PF00076">
    <property type="entry name" value="RRM_1"/>
    <property type="match status" value="2"/>
</dbReference>